<dbReference type="GO" id="GO:0004523">
    <property type="term" value="F:RNA-DNA hybrid ribonuclease activity"/>
    <property type="evidence" value="ECO:0007669"/>
    <property type="project" value="InterPro"/>
</dbReference>
<dbReference type="AlphaFoldDB" id="A0A7J9GC58"/>
<dbReference type="InterPro" id="IPR012337">
    <property type="entry name" value="RNaseH-like_sf"/>
</dbReference>
<dbReference type="PANTHER" id="PTHR47723">
    <property type="entry name" value="OS05G0353850 PROTEIN"/>
    <property type="match status" value="1"/>
</dbReference>
<dbReference type="InterPro" id="IPR053151">
    <property type="entry name" value="RNase_H-like"/>
</dbReference>
<dbReference type="GO" id="GO:0003676">
    <property type="term" value="F:nucleic acid binding"/>
    <property type="evidence" value="ECO:0007669"/>
    <property type="project" value="InterPro"/>
</dbReference>
<dbReference type="CDD" id="cd06222">
    <property type="entry name" value="RNase_H_like"/>
    <property type="match status" value="1"/>
</dbReference>
<evidence type="ECO:0000259" key="1">
    <source>
        <dbReference type="Pfam" id="PF13456"/>
    </source>
</evidence>
<dbReference type="PANTHER" id="PTHR47723:SF19">
    <property type="entry name" value="POLYNUCLEOTIDYL TRANSFERASE, RIBONUCLEASE H-LIKE SUPERFAMILY PROTEIN"/>
    <property type="match status" value="1"/>
</dbReference>
<evidence type="ECO:0000313" key="3">
    <source>
        <dbReference type="Proteomes" id="UP000593560"/>
    </source>
</evidence>
<dbReference type="OrthoDB" id="1002594at2759"/>
<dbReference type="InterPro" id="IPR044730">
    <property type="entry name" value="RNase_H-like_dom_plant"/>
</dbReference>
<dbReference type="SUPFAM" id="SSF53098">
    <property type="entry name" value="Ribonuclease H-like"/>
    <property type="match status" value="1"/>
</dbReference>
<organism evidence="2 3">
    <name type="scientific">Gossypium harknessii</name>
    <dbReference type="NCBI Taxonomy" id="34285"/>
    <lineage>
        <taxon>Eukaryota</taxon>
        <taxon>Viridiplantae</taxon>
        <taxon>Streptophyta</taxon>
        <taxon>Embryophyta</taxon>
        <taxon>Tracheophyta</taxon>
        <taxon>Spermatophyta</taxon>
        <taxon>Magnoliopsida</taxon>
        <taxon>eudicotyledons</taxon>
        <taxon>Gunneridae</taxon>
        <taxon>Pentapetalae</taxon>
        <taxon>rosids</taxon>
        <taxon>malvids</taxon>
        <taxon>Malvales</taxon>
        <taxon>Malvaceae</taxon>
        <taxon>Malvoideae</taxon>
        <taxon>Gossypium</taxon>
    </lineage>
</organism>
<dbReference type="InterPro" id="IPR036397">
    <property type="entry name" value="RNaseH_sf"/>
</dbReference>
<keyword evidence="3" id="KW-1185">Reference proteome</keyword>
<feature type="domain" description="RNase H type-1" evidence="1">
    <location>
        <begin position="8"/>
        <end position="96"/>
    </location>
</feature>
<accession>A0A7J9GC58</accession>
<dbReference type="EMBL" id="JABFAD010000004">
    <property type="protein sequence ID" value="MBA0795162.1"/>
    <property type="molecule type" value="Genomic_DNA"/>
</dbReference>
<reference evidence="2 3" key="1">
    <citation type="journal article" date="2019" name="Genome Biol. Evol.">
        <title>Insights into the evolution of the New World diploid cottons (Gossypium, subgenus Houzingenia) based on genome sequencing.</title>
        <authorList>
            <person name="Grover C.E."/>
            <person name="Arick M.A. 2nd"/>
            <person name="Thrash A."/>
            <person name="Conover J.L."/>
            <person name="Sanders W.S."/>
            <person name="Peterson D.G."/>
            <person name="Frelichowski J.E."/>
            <person name="Scheffler J.A."/>
            <person name="Scheffler B.E."/>
            <person name="Wendel J.F."/>
        </authorList>
    </citation>
    <scope>NUCLEOTIDE SEQUENCE [LARGE SCALE GENOMIC DNA]</scope>
    <source>
        <strain evidence="2">0</strain>
        <tissue evidence="2">Leaf</tissue>
    </source>
</reference>
<protein>
    <recommendedName>
        <fullName evidence="1">RNase H type-1 domain-containing protein</fullName>
    </recommendedName>
</protein>
<name>A0A7J9GC58_9ROSI</name>
<dbReference type="InterPro" id="IPR002156">
    <property type="entry name" value="RNaseH_domain"/>
</dbReference>
<dbReference type="Proteomes" id="UP000593560">
    <property type="component" value="Unassembled WGS sequence"/>
</dbReference>
<sequence>MKIGVLFTAVGGIVRDRNGKWLFGFNKYLGSCSVFDAKLWGILDGLTLLIDREYDKVLIQSDSLEAIKDIQESSLEDSNSTLVRRIYQLLSRFGYWSI</sequence>
<evidence type="ECO:0000313" key="2">
    <source>
        <dbReference type="EMBL" id="MBA0795162.1"/>
    </source>
</evidence>
<comment type="caution">
    <text evidence="2">The sequence shown here is derived from an EMBL/GenBank/DDBJ whole genome shotgun (WGS) entry which is preliminary data.</text>
</comment>
<dbReference type="Pfam" id="PF13456">
    <property type="entry name" value="RVT_3"/>
    <property type="match status" value="1"/>
</dbReference>
<proteinExistence type="predicted"/>
<gene>
    <name evidence="2" type="ORF">Gohar_006061</name>
</gene>
<dbReference type="Gene3D" id="3.30.420.10">
    <property type="entry name" value="Ribonuclease H-like superfamily/Ribonuclease H"/>
    <property type="match status" value="1"/>
</dbReference>